<comment type="caution">
    <text evidence="4">The sequence shown here is derived from an EMBL/GenBank/DDBJ whole genome shotgun (WGS) entry which is preliminary data.</text>
</comment>
<evidence type="ECO:0000256" key="2">
    <source>
        <dbReference type="ARBA" id="ARBA00022801"/>
    </source>
</evidence>
<comment type="similarity">
    <text evidence="1">Belongs to the peptidase S33 family.</text>
</comment>
<dbReference type="Pfam" id="PF00561">
    <property type="entry name" value="Abhydrolase_1"/>
    <property type="match status" value="1"/>
</dbReference>
<evidence type="ECO:0000259" key="3">
    <source>
        <dbReference type="Pfam" id="PF00561"/>
    </source>
</evidence>
<gene>
    <name evidence="4" type="ORF">JKK62_06965</name>
</gene>
<accession>A0A934WRM4</accession>
<dbReference type="PANTHER" id="PTHR43798">
    <property type="entry name" value="MONOACYLGLYCEROL LIPASE"/>
    <property type="match status" value="1"/>
</dbReference>
<dbReference type="InterPro" id="IPR029058">
    <property type="entry name" value="AB_hydrolase_fold"/>
</dbReference>
<dbReference type="AlphaFoldDB" id="A0A934WRM4"/>
<sequence length="326" mass="36171">MNRQRKAIIEANKVSTVEEFILGGYPQKVLIEGKTKDLPVVITLHGGPGSPIPFCVGARGLFPEFTDKCILVSWDQYGCGINNAKLSDDISINDFVNMTIELIKKIKKRFPQNAVWLLGMSWGSVLSAMVAQRSPELIDGVITYGQVLYQLMQSQETIDALMKSKAPEKIKAEIKAAVNSKSTDKKTVMKLSAAIKKYTYGYNNPNEPKAEVGKIIRGILTSPDYKFKDFKAIVMNGYMKNTSLITELSELDLRETLKNVSVPYHIIQGETDIVTCTNSIVSFVEESDNPYLTCKVIPNSAHIPGVNGMQAVFEEIRKLNIKGNNV</sequence>
<evidence type="ECO:0000313" key="5">
    <source>
        <dbReference type="Proteomes" id="UP000633365"/>
    </source>
</evidence>
<name>A0A934WRM4_9FIRM</name>
<dbReference type="SUPFAM" id="SSF53474">
    <property type="entry name" value="alpha/beta-Hydrolases"/>
    <property type="match status" value="1"/>
</dbReference>
<evidence type="ECO:0000313" key="4">
    <source>
        <dbReference type="EMBL" id="MBK6088400.1"/>
    </source>
</evidence>
<feature type="domain" description="AB hydrolase-1" evidence="3">
    <location>
        <begin position="39"/>
        <end position="304"/>
    </location>
</feature>
<dbReference type="RefSeq" id="WP_201427300.1">
    <property type="nucleotide sequence ID" value="NZ_JAEQMG010000054.1"/>
</dbReference>
<dbReference type="InterPro" id="IPR002410">
    <property type="entry name" value="Peptidase_S33"/>
</dbReference>
<dbReference type="PANTHER" id="PTHR43798:SF33">
    <property type="entry name" value="HYDROLASE, PUTATIVE (AFU_ORTHOLOGUE AFUA_2G14860)-RELATED"/>
    <property type="match status" value="1"/>
</dbReference>
<dbReference type="Proteomes" id="UP000633365">
    <property type="component" value="Unassembled WGS sequence"/>
</dbReference>
<reference evidence="4" key="1">
    <citation type="submission" date="2021-01" db="EMBL/GenBank/DDBJ databases">
        <title>Genome public.</title>
        <authorList>
            <person name="Liu C."/>
            <person name="Sun Q."/>
        </authorList>
    </citation>
    <scope>NUCLEOTIDE SEQUENCE</scope>
    <source>
        <strain evidence="4">M6</strain>
    </source>
</reference>
<dbReference type="InterPro" id="IPR000073">
    <property type="entry name" value="AB_hydrolase_1"/>
</dbReference>
<dbReference type="GO" id="GO:0006508">
    <property type="term" value="P:proteolysis"/>
    <property type="evidence" value="ECO:0007669"/>
    <property type="project" value="InterPro"/>
</dbReference>
<dbReference type="GO" id="GO:0004177">
    <property type="term" value="F:aminopeptidase activity"/>
    <property type="evidence" value="ECO:0007669"/>
    <property type="project" value="UniProtKB-EC"/>
</dbReference>
<protein>
    <submittedName>
        <fullName evidence="4">Alpha/beta hydrolase</fullName>
    </submittedName>
</protein>
<dbReference type="Gene3D" id="3.40.50.1820">
    <property type="entry name" value="alpha/beta hydrolase"/>
    <property type="match status" value="1"/>
</dbReference>
<keyword evidence="5" id="KW-1185">Reference proteome</keyword>
<dbReference type="EMBL" id="JAEQMG010000054">
    <property type="protein sequence ID" value="MBK6088400.1"/>
    <property type="molecule type" value="Genomic_DNA"/>
</dbReference>
<evidence type="ECO:0000256" key="1">
    <source>
        <dbReference type="ARBA" id="ARBA00010088"/>
    </source>
</evidence>
<proteinExistence type="inferred from homology"/>
<organism evidence="4 5">
    <name type="scientific">Ruminococcus difficilis</name>
    <dbReference type="NCBI Taxonomy" id="2763069"/>
    <lineage>
        <taxon>Bacteria</taxon>
        <taxon>Bacillati</taxon>
        <taxon>Bacillota</taxon>
        <taxon>Clostridia</taxon>
        <taxon>Eubacteriales</taxon>
        <taxon>Oscillospiraceae</taxon>
        <taxon>Ruminococcus</taxon>
    </lineage>
</organism>
<keyword evidence="2 4" id="KW-0378">Hydrolase</keyword>
<dbReference type="InterPro" id="IPR050266">
    <property type="entry name" value="AB_hydrolase_sf"/>
</dbReference>
<dbReference type="PRINTS" id="PR00793">
    <property type="entry name" value="PROAMNOPTASE"/>
</dbReference>
<dbReference type="GO" id="GO:0016020">
    <property type="term" value="C:membrane"/>
    <property type="evidence" value="ECO:0007669"/>
    <property type="project" value="TreeGrafter"/>
</dbReference>